<gene>
    <name evidence="1" type="ORF">SLEP1_g58984</name>
</gene>
<comment type="caution">
    <text evidence="1">The sequence shown here is derived from an EMBL/GenBank/DDBJ whole genome shotgun (WGS) entry which is preliminary data.</text>
</comment>
<protein>
    <submittedName>
        <fullName evidence="1">Uncharacterized protein</fullName>
    </submittedName>
</protein>
<dbReference type="Proteomes" id="UP001054252">
    <property type="component" value="Unassembled WGS sequence"/>
</dbReference>
<reference evidence="1 2" key="1">
    <citation type="journal article" date="2021" name="Commun. Biol.">
        <title>The genome of Shorea leprosula (Dipterocarpaceae) highlights the ecological relevance of drought in aseasonal tropical rainforests.</title>
        <authorList>
            <person name="Ng K.K.S."/>
            <person name="Kobayashi M.J."/>
            <person name="Fawcett J.A."/>
            <person name="Hatakeyama M."/>
            <person name="Paape T."/>
            <person name="Ng C.H."/>
            <person name="Ang C.C."/>
            <person name="Tnah L.H."/>
            <person name="Lee C.T."/>
            <person name="Nishiyama T."/>
            <person name="Sese J."/>
            <person name="O'Brien M.J."/>
            <person name="Copetti D."/>
            <person name="Mohd Noor M.I."/>
            <person name="Ong R.C."/>
            <person name="Putra M."/>
            <person name="Sireger I.Z."/>
            <person name="Indrioko S."/>
            <person name="Kosugi Y."/>
            <person name="Izuno A."/>
            <person name="Isagi Y."/>
            <person name="Lee S.L."/>
            <person name="Shimizu K.K."/>
        </authorList>
    </citation>
    <scope>NUCLEOTIDE SEQUENCE [LARGE SCALE GENOMIC DNA]</scope>
    <source>
        <strain evidence="1">214</strain>
    </source>
</reference>
<name>A0AAV5MS36_9ROSI</name>
<organism evidence="1 2">
    <name type="scientific">Rubroshorea leprosula</name>
    <dbReference type="NCBI Taxonomy" id="152421"/>
    <lineage>
        <taxon>Eukaryota</taxon>
        <taxon>Viridiplantae</taxon>
        <taxon>Streptophyta</taxon>
        <taxon>Embryophyta</taxon>
        <taxon>Tracheophyta</taxon>
        <taxon>Spermatophyta</taxon>
        <taxon>Magnoliopsida</taxon>
        <taxon>eudicotyledons</taxon>
        <taxon>Gunneridae</taxon>
        <taxon>Pentapetalae</taxon>
        <taxon>rosids</taxon>
        <taxon>malvids</taxon>
        <taxon>Malvales</taxon>
        <taxon>Dipterocarpaceae</taxon>
        <taxon>Rubroshorea</taxon>
    </lineage>
</organism>
<evidence type="ECO:0000313" key="1">
    <source>
        <dbReference type="EMBL" id="GKV52399.1"/>
    </source>
</evidence>
<sequence length="69" mass="7613">MAGVLCSSTGNQLPPLDRIGSSWKAFLSSGKISYNLLHKVAADRIVLEEAMLPLTLNLEQQPWHSLLDH</sequence>
<evidence type="ECO:0000313" key="2">
    <source>
        <dbReference type="Proteomes" id="UP001054252"/>
    </source>
</evidence>
<keyword evidence="2" id="KW-1185">Reference proteome</keyword>
<accession>A0AAV5MS36</accession>
<dbReference type="EMBL" id="BPVZ01000696">
    <property type="protein sequence ID" value="GKV52399.1"/>
    <property type="molecule type" value="Genomic_DNA"/>
</dbReference>
<dbReference type="AlphaFoldDB" id="A0AAV5MS36"/>
<proteinExistence type="predicted"/>